<accession>A0A024RX80</accession>
<evidence type="ECO:0000313" key="5">
    <source>
        <dbReference type="EMBL" id="ETR97447.1"/>
    </source>
</evidence>
<gene>
    <name evidence="5" type="ORF">M419DRAFT_91596</name>
</gene>
<dbReference type="KEGG" id="trr:M419DRAFT_91596"/>
<dbReference type="EMBL" id="KI911171">
    <property type="protein sequence ID" value="ETR97447.1"/>
    <property type="molecule type" value="Genomic_DNA"/>
</dbReference>
<evidence type="ECO:0000256" key="4">
    <source>
        <dbReference type="SAM" id="SignalP"/>
    </source>
</evidence>
<dbReference type="GO" id="GO:0000032">
    <property type="term" value="P:cell wall mannoprotein biosynthetic process"/>
    <property type="evidence" value="ECO:0007669"/>
    <property type="project" value="TreeGrafter"/>
</dbReference>
<dbReference type="GO" id="GO:0006487">
    <property type="term" value="P:protein N-linked glycosylation"/>
    <property type="evidence" value="ECO:0007669"/>
    <property type="project" value="TreeGrafter"/>
</dbReference>
<dbReference type="PANTHER" id="PTHR31121:SF7">
    <property type="entry name" value="MANNOSYLTRANSFERASE KTR4-RELATED"/>
    <property type="match status" value="1"/>
</dbReference>
<evidence type="ECO:0000313" key="6">
    <source>
        <dbReference type="Proteomes" id="UP000024376"/>
    </source>
</evidence>
<name>A0A024RX80_HYPJR</name>
<dbReference type="InterPro" id="IPR002685">
    <property type="entry name" value="Glyco_trans_15"/>
</dbReference>
<dbReference type="SUPFAM" id="SSF53448">
    <property type="entry name" value="Nucleotide-diphospho-sugar transferases"/>
    <property type="match status" value="1"/>
</dbReference>
<protein>
    <submittedName>
        <fullName evidence="5">Nucleotide-diphospho-sugar transferase</fullName>
    </submittedName>
</protein>
<dbReference type="GO" id="GO:0006493">
    <property type="term" value="P:protein O-linked glycosylation"/>
    <property type="evidence" value="ECO:0007669"/>
    <property type="project" value="TreeGrafter"/>
</dbReference>
<keyword evidence="3 5" id="KW-0808">Transferase</keyword>
<dbReference type="Pfam" id="PF01793">
    <property type="entry name" value="Glyco_transf_15"/>
    <property type="match status" value="1"/>
</dbReference>
<reference evidence="6" key="1">
    <citation type="journal article" date="2013" name="Ind. Biotechnol.">
        <title>Comparative genomics analysis of Trichoderma reesei strains.</title>
        <authorList>
            <person name="Koike H."/>
            <person name="Aerts A."/>
            <person name="LaButti K."/>
            <person name="Grigoriev I.V."/>
            <person name="Baker S.E."/>
        </authorList>
    </citation>
    <scope>NUCLEOTIDE SEQUENCE [LARGE SCALE GENOMIC DNA]</scope>
    <source>
        <strain evidence="6">ATCC 56765 / BCRC 32924 / NRRL 11460 / Rut C-30</strain>
    </source>
</reference>
<dbReference type="PANTHER" id="PTHR31121">
    <property type="entry name" value="ALPHA-1,2 MANNOSYLTRANSFERASE KTR1"/>
    <property type="match status" value="1"/>
</dbReference>
<evidence type="ECO:0000256" key="1">
    <source>
        <dbReference type="ARBA" id="ARBA00007677"/>
    </source>
</evidence>
<dbReference type="AlphaFoldDB" id="A0A024RX80"/>
<dbReference type="GO" id="GO:0005794">
    <property type="term" value="C:Golgi apparatus"/>
    <property type="evidence" value="ECO:0007669"/>
    <property type="project" value="TreeGrafter"/>
</dbReference>
<evidence type="ECO:0000256" key="3">
    <source>
        <dbReference type="ARBA" id="ARBA00022679"/>
    </source>
</evidence>
<keyword evidence="2" id="KW-0328">Glycosyltransferase</keyword>
<keyword evidence="4" id="KW-0732">Signal</keyword>
<dbReference type="Proteomes" id="UP000024376">
    <property type="component" value="Unassembled WGS sequence"/>
</dbReference>
<comment type="similarity">
    <text evidence="1">Belongs to the glycosyltransferase 15 family.</text>
</comment>
<proteinExistence type="inferred from homology"/>
<dbReference type="InterPro" id="IPR029044">
    <property type="entry name" value="Nucleotide-diphossugar_trans"/>
</dbReference>
<dbReference type="Gene3D" id="3.90.550.10">
    <property type="entry name" value="Spore Coat Polysaccharide Biosynthesis Protein SpsA, Chain A"/>
    <property type="match status" value="1"/>
</dbReference>
<organism evidence="5 6">
    <name type="scientific">Hypocrea jecorina (strain ATCC 56765 / BCRC 32924 / NRRL 11460 / Rut C-30)</name>
    <name type="common">Trichoderma reesei</name>
    <dbReference type="NCBI Taxonomy" id="1344414"/>
    <lineage>
        <taxon>Eukaryota</taxon>
        <taxon>Fungi</taxon>
        <taxon>Dikarya</taxon>
        <taxon>Ascomycota</taxon>
        <taxon>Pezizomycotina</taxon>
        <taxon>Sordariomycetes</taxon>
        <taxon>Hypocreomycetidae</taxon>
        <taxon>Hypocreales</taxon>
        <taxon>Hypocreaceae</taxon>
        <taxon>Trichoderma</taxon>
    </lineage>
</organism>
<evidence type="ECO:0000256" key="2">
    <source>
        <dbReference type="ARBA" id="ARBA00022676"/>
    </source>
</evidence>
<sequence length="416" mass="47245">MAWIFVLIQLSSFVHGLAISSATDQRPRAAFVSLAHEHDLPAILSSISQLEETYNHRYRYPWVFFSTQPLSEDFRQQTSNATGAVCLYEVITKENLISPKQPSAFNALPPRHLPGQEAVSEDGHSTPFLGQISHWNSGPFAREKRLRDYDWVWRIEPGAQFTHDIKFDVFRFMRDHEIAYGFNEALLDKDELRTHSQPVKSFIDKHPDLLHADADLSWLLGSNEAPLGATSPGNWSRGPDSRDRDCGWSSLISSVIHEDDTPPAFDIGALSFFRSQGHQDLVNHLDAAGDFYRQPLRDMAVPTISASMFLPQKSVWNYRKRDLRHPHRPSPPAYTQKPKLKTYEANAGFNLKGSNRVQERNPSESMAERFALWNLMAQDLSRQDAIPSLRSGNTVIDERNFSIDPKAMPRSVVVLP</sequence>
<feature type="chain" id="PRO_5001533834" evidence="4">
    <location>
        <begin position="17"/>
        <end position="416"/>
    </location>
</feature>
<dbReference type="GO" id="GO:0016020">
    <property type="term" value="C:membrane"/>
    <property type="evidence" value="ECO:0007669"/>
    <property type="project" value="InterPro"/>
</dbReference>
<feature type="signal peptide" evidence="4">
    <location>
        <begin position="1"/>
        <end position="16"/>
    </location>
</feature>
<dbReference type="OrthoDB" id="202470at2759"/>
<dbReference type="HOGENOM" id="CLU_035995_0_0_1"/>
<dbReference type="GO" id="GO:0000026">
    <property type="term" value="F:alpha-1,2-mannosyltransferase activity"/>
    <property type="evidence" value="ECO:0007669"/>
    <property type="project" value="TreeGrafter"/>
</dbReference>